<reference evidence="1 2" key="2">
    <citation type="journal article" date="2023" name="Plant Pathol.">
        <title>Dismantling and reorganizing Pseudomonas marginalis sensu#lato.</title>
        <authorList>
            <person name="Sawada H."/>
            <person name="Fujikawa T."/>
            <person name="Satou M."/>
        </authorList>
    </citation>
    <scope>NUCLEOTIDE SEQUENCE [LARGE SCALE GENOMIC DNA]</scope>
    <source>
        <strain evidence="1 2">MAFF 302030</strain>
    </source>
</reference>
<gene>
    <name evidence="1" type="ORF">M1B34_16980</name>
</gene>
<reference evidence="1 2" key="1">
    <citation type="journal article" date="2022" name="Int. J. Syst. Evol. Microbiol.">
        <title>Pseudomonas aegrilactucae sp. nov. and Pseudomonas morbosilactucae sp. nov., pathogens causing bacterial rot of lettuce in Japan.</title>
        <authorList>
            <person name="Sawada H."/>
            <person name="Fujikawa T."/>
            <person name="Satou M."/>
        </authorList>
    </citation>
    <scope>NUCLEOTIDE SEQUENCE [LARGE SCALE GENOMIC DNA]</scope>
    <source>
        <strain evidence="1 2">MAFF 302030</strain>
    </source>
</reference>
<sequence length="195" mass="22051">MTTPTLEAPELSRAKRLKAATRRDHDSVDSLVMQARPFESRERYAQFLRLQHGFHGAIDALYHDPELNRRLPGLAQLPRFEAVKRDLGDLGLEVPANPTPAPVNGPFEALGWLYCSEGSNLGAAFLFKETQQLGLDQDQGASHLAAHPDGRGLHWRQFVALLDSQELNEQQERQAIQGAIDAFDFYRDTLRRIFY</sequence>
<name>A0A9X1YWR5_9PSED</name>
<proteinExistence type="predicted"/>
<dbReference type="CDD" id="cd19166">
    <property type="entry name" value="HemeO-bac"/>
    <property type="match status" value="1"/>
</dbReference>
<protein>
    <submittedName>
        <fullName evidence="1">Biliverdin-producing heme oxygenase</fullName>
    </submittedName>
</protein>
<dbReference type="Pfam" id="PF01126">
    <property type="entry name" value="Heme_oxygenase"/>
    <property type="match status" value="1"/>
</dbReference>
<comment type="caution">
    <text evidence="1">The sequence shown here is derived from an EMBL/GenBank/DDBJ whole genome shotgun (WGS) entry which is preliminary data.</text>
</comment>
<dbReference type="Proteomes" id="UP001155059">
    <property type="component" value="Unassembled WGS sequence"/>
</dbReference>
<dbReference type="InterPro" id="IPR016084">
    <property type="entry name" value="Haem_Oase-like_multi-hlx"/>
</dbReference>
<evidence type="ECO:0000313" key="2">
    <source>
        <dbReference type="Proteomes" id="UP001155059"/>
    </source>
</evidence>
<dbReference type="SUPFAM" id="SSF48613">
    <property type="entry name" value="Heme oxygenase-like"/>
    <property type="match status" value="1"/>
</dbReference>
<organism evidence="1 2">
    <name type="scientific">Pseudomonas morbosilactucae</name>
    <dbReference type="NCBI Taxonomy" id="2938197"/>
    <lineage>
        <taxon>Bacteria</taxon>
        <taxon>Pseudomonadati</taxon>
        <taxon>Pseudomonadota</taxon>
        <taxon>Gammaproteobacteria</taxon>
        <taxon>Pseudomonadales</taxon>
        <taxon>Pseudomonadaceae</taxon>
        <taxon>Pseudomonas</taxon>
    </lineage>
</organism>
<evidence type="ECO:0000313" key="1">
    <source>
        <dbReference type="EMBL" id="MCK9799354.1"/>
    </source>
</evidence>
<dbReference type="AlphaFoldDB" id="A0A9X1YWR5"/>
<dbReference type="GO" id="GO:0006788">
    <property type="term" value="P:heme oxidation"/>
    <property type="evidence" value="ECO:0007669"/>
    <property type="project" value="InterPro"/>
</dbReference>
<dbReference type="InterPro" id="IPR016053">
    <property type="entry name" value="Haem_Oase-like"/>
</dbReference>
<dbReference type="Gene3D" id="1.20.910.10">
    <property type="entry name" value="Heme oxygenase-like"/>
    <property type="match status" value="1"/>
</dbReference>
<dbReference type="GO" id="GO:0004392">
    <property type="term" value="F:heme oxygenase (decyclizing) activity"/>
    <property type="evidence" value="ECO:0007669"/>
    <property type="project" value="InterPro"/>
</dbReference>
<dbReference type="RefSeq" id="WP_268265703.1">
    <property type="nucleotide sequence ID" value="NZ_JALQCW010000039.1"/>
</dbReference>
<dbReference type="EMBL" id="JALQCW010000039">
    <property type="protein sequence ID" value="MCK9799354.1"/>
    <property type="molecule type" value="Genomic_DNA"/>
</dbReference>
<accession>A0A9X1YWR5</accession>